<evidence type="ECO:0000313" key="3">
    <source>
        <dbReference type="Proteomes" id="UP000799118"/>
    </source>
</evidence>
<feature type="non-terminal residue" evidence="2">
    <location>
        <position position="1"/>
    </location>
</feature>
<sequence length="192" mass="21463">LACALTLLPTLQGYSPSRFLSPSFSAGPIQAASSSLSTFHRFLSAEDGSLYSSHYKIYKRQRRLFVQEVFSLSLLPIQRNPSLSFPQSTKAESCKKATPSIFRQNLSVQAKHFVESHDEVLKAQTQRRGCRSIDGVFGAAYKLTCFVPLYLLHHDHYPPPPYILPPSQQPETHPRAAGQSTQSTKSRNTQII</sequence>
<name>A0A6A4HL81_9AGAR</name>
<reference evidence="2" key="1">
    <citation type="journal article" date="2019" name="Environ. Microbiol.">
        <title>Fungal ecological strategies reflected in gene transcription - a case study of two litter decomposers.</title>
        <authorList>
            <person name="Barbi F."/>
            <person name="Kohler A."/>
            <person name="Barry K."/>
            <person name="Baskaran P."/>
            <person name="Daum C."/>
            <person name="Fauchery L."/>
            <person name="Ihrmark K."/>
            <person name="Kuo A."/>
            <person name="LaButti K."/>
            <person name="Lipzen A."/>
            <person name="Morin E."/>
            <person name="Grigoriev I.V."/>
            <person name="Henrissat B."/>
            <person name="Lindahl B."/>
            <person name="Martin F."/>
        </authorList>
    </citation>
    <scope>NUCLEOTIDE SEQUENCE</scope>
    <source>
        <strain evidence="2">JB14</strain>
    </source>
</reference>
<accession>A0A6A4HL81</accession>
<evidence type="ECO:0000256" key="1">
    <source>
        <dbReference type="SAM" id="MobiDB-lite"/>
    </source>
</evidence>
<dbReference type="Proteomes" id="UP000799118">
    <property type="component" value="Unassembled WGS sequence"/>
</dbReference>
<dbReference type="AlphaFoldDB" id="A0A6A4HL81"/>
<organism evidence="2 3">
    <name type="scientific">Gymnopus androsaceus JB14</name>
    <dbReference type="NCBI Taxonomy" id="1447944"/>
    <lineage>
        <taxon>Eukaryota</taxon>
        <taxon>Fungi</taxon>
        <taxon>Dikarya</taxon>
        <taxon>Basidiomycota</taxon>
        <taxon>Agaricomycotina</taxon>
        <taxon>Agaricomycetes</taxon>
        <taxon>Agaricomycetidae</taxon>
        <taxon>Agaricales</taxon>
        <taxon>Marasmiineae</taxon>
        <taxon>Omphalotaceae</taxon>
        <taxon>Gymnopus</taxon>
    </lineage>
</organism>
<proteinExistence type="predicted"/>
<gene>
    <name evidence="2" type="ORF">BT96DRAFT_975740</name>
</gene>
<evidence type="ECO:0000313" key="2">
    <source>
        <dbReference type="EMBL" id="KAE9399672.1"/>
    </source>
</evidence>
<protein>
    <submittedName>
        <fullName evidence="2">Uncharacterized protein</fullName>
    </submittedName>
</protein>
<feature type="compositionally biased region" description="Polar residues" evidence="1">
    <location>
        <begin position="178"/>
        <end position="192"/>
    </location>
</feature>
<dbReference type="EMBL" id="ML769466">
    <property type="protein sequence ID" value="KAE9399672.1"/>
    <property type="molecule type" value="Genomic_DNA"/>
</dbReference>
<keyword evidence="3" id="KW-1185">Reference proteome</keyword>
<feature type="region of interest" description="Disordered" evidence="1">
    <location>
        <begin position="161"/>
        <end position="192"/>
    </location>
</feature>